<feature type="non-terminal residue" evidence="2">
    <location>
        <position position="1"/>
    </location>
</feature>
<keyword evidence="3" id="KW-1185">Reference proteome</keyword>
<evidence type="ECO:0000313" key="3">
    <source>
        <dbReference type="Proteomes" id="UP000324897"/>
    </source>
</evidence>
<dbReference type="Proteomes" id="UP000324897">
    <property type="component" value="Unassembled WGS sequence"/>
</dbReference>
<evidence type="ECO:0000313" key="2">
    <source>
        <dbReference type="EMBL" id="TVU16633.1"/>
    </source>
</evidence>
<proteinExistence type="predicted"/>
<dbReference type="AlphaFoldDB" id="A0A5J9TZ22"/>
<sequence length="140" mass="16100">MPMQFNLNSHLIQFIHDSSRSQEHHLSYVAALLVAMSCVDRECGFVRRRRGRPRCSTTKHAASRFSAELTPQSRSRSSRKQDTTVISAAIQDGLFYPCMVRPLYKEVQEFRHCMRLRSKTWKGDSGHFSVSNKNTLPVTI</sequence>
<protein>
    <submittedName>
        <fullName evidence="2">Uncharacterized protein</fullName>
    </submittedName>
</protein>
<dbReference type="EMBL" id="RWGY01000031">
    <property type="protein sequence ID" value="TVU16633.1"/>
    <property type="molecule type" value="Genomic_DNA"/>
</dbReference>
<comment type="caution">
    <text evidence="2">The sequence shown here is derived from an EMBL/GenBank/DDBJ whole genome shotgun (WGS) entry which is preliminary data.</text>
</comment>
<gene>
    <name evidence="2" type="ORF">EJB05_40206</name>
</gene>
<organism evidence="2 3">
    <name type="scientific">Eragrostis curvula</name>
    <name type="common">weeping love grass</name>
    <dbReference type="NCBI Taxonomy" id="38414"/>
    <lineage>
        <taxon>Eukaryota</taxon>
        <taxon>Viridiplantae</taxon>
        <taxon>Streptophyta</taxon>
        <taxon>Embryophyta</taxon>
        <taxon>Tracheophyta</taxon>
        <taxon>Spermatophyta</taxon>
        <taxon>Magnoliopsida</taxon>
        <taxon>Liliopsida</taxon>
        <taxon>Poales</taxon>
        <taxon>Poaceae</taxon>
        <taxon>PACMAD clade</taxon>
        <taxon>Chloridoideae</taxon>
        <taxon>Eragrostideae</taxon>
        <taxon>Eragrostidinae</taxon>
        <taxon>Eragrostis</taxon>
    </lineage>
</organism>
<reference evidence="2 3" key="1">
    <citation type="journal article" date="2019" name="Sci. Rep.">
        <title>A high-quality genome of Eragrostis curvula grass provides insights into Poaceae evolution and supports new strategies to enhance forage quality.</title>
        <authorList>
            <person name="Carballo J."/>
            <person name="Santos B.A.C.M."/>
            <person name="Zappacosta D."/>
            <person name="Garbus I."/>
            <person name="Selva J.P."/>
            <person name="Gallo C.A."/>
            <person name="Diaz A."/>
            <person name="Albertini E."/>
            <person name="Caccamo M."/>
            <person name="Echenique V."/>
        </authorList>
    </citation>
    <scope>NUCLEOTIDE SEQUENCE [LARGE SCALE GENOMIC DNA]</scope>
    <source>
        <strain evidence="3">cv. Victoria</strain>
        <tissue evidence="2">Leaf</tissue>
    </source>
</reference>
<feature type="region of interest" description="Disordered" evidence="1">
    <location>
        <begin position="56"/>
        <end position="82"/>
    </location>
</feature>
<name>A0A5J9TZ22_9POAL</name>
<evidence type="ECO:0000256" key="1">
    <source>
        <dbReference type="SAM" id="MobiDB-lite"/>
    </source>
</evidence>
<accession>A0A5J9TZ22</accession>
<dbReference type="Gramene" id="TVU16633">
    <property type="protein sequence ID" value="TVU16633"/>
    <property type="gene ID" value="EJB05_40206"/>
</dbReference>